<comment type="caution">
    <text evidence="1">The sequence shown here is derived from an EMBL/GenBank/DDBJ whole genome shotgun (WGS) entry which is preliminary data.</text>
</comment>
<proteinExistence type="predicted"/>
<evidence type="ECO:0000313" key="1">
    <source>
        <dbReference type="EMBL" id="VVB08517.1"/>
    </source>
</evidence>
<sequence length="64" mass="7005">MPRYKVNLTLIPDETSRRAALKKRKAAGGLFVKGRRGRGGFEVYGVEDARPKQEDDGSKGLSVA</sequence>
<dbReference type="Proteomes" id="UP000489600">
    <property type="component" value="Unassembled WGS sequence"/>
</dbReference>
<evidence type="ECO:0000313" key="2">
    <source>
        <dbReference type="Proteomes" id="UP000489600"/>
    </source>
</evidence>
<dbReference type="AlphaFoldDB" id="A0A565C4K7"/>
<accession>A0A565C4K7</accession>
<name>A0A565C4K7_9BRAS</name>
<protein>
    <submittedName>
        <fullName evidence="1">Uncharacterized protein</fullName>
    </submittedName>
</protein>
<keyword evidence="2" id="KW-1185">Reference proteome</keyword>
<gene>
    <name evidence="1" type="ORF">ANE_LOCUS18961</name>
</gene>
<organism evidence="1 2">
    <name type="scientific">Arabis nemorensis</name>
    <dbReference type="NCBI Taxonomy" id="586526"/>
    <lineage>
        <taxon>Eukaryota</taxon>
        <taxon>Viridiplantae</taxon>
        <taxon>Streptophyta</taxon>
        <taxon>Embryophyta</taxon>
        <taxon>Tracheophyta</taxon>
        <taxon>Spermatophyta</taxon>
        <taxon>Magnoliopsida</taxon>
        <taxon>eudicotyledons</taxon>
        <taxon>Gunneridae</taxon>
        <taxon>Pentapetalae</taxon>
        <taxon>rosids</taxon>
        <taxon>malvids</taxon>
        <taxon>Brassicales</taxon>
        <taxon>Brassicaceae</taxon>
        <taxon>Arabideae</taxon>
        <taxon>Arabis</taxon>
    </lineage>
</organism>
<reference evidence="1" key="1">
    <citation type="submission" date="2019-07" db="EMBL/GenBank/DDBJ databases">
        <authorList>
            <person name="Dittberner H."/>
        </authorList>
    </citation>
    <scope>NUCLEOTIDE SEQUENCE [LARGE SCALE GENOMIC DNA]</scope>
</reference>
<dbReference type="EMBL" id="CABITT030000006">
    <property type="protein sequence ID" value="VVB08517.1"/>
    <property type="molecule type" value="Genomic_DNA"/>
</dbReference>